<dbReference type="PROSITE" id="PS51450">
    <property type="entry name" value="LRR"/>
    <property type="match status" value="16"/>
</dbReference>
<feature type="compositionally biased region" description="Low complexity" evidence="4">
    <location>
        <begin position="1164"/>
        <end position="1179"/>
    </location>
</feature>
<feature type="transmembrane region" description="Helical" evidence="5">
    <location>
        <begin position="1225"/>
        <end position="1248"/>
    </location>
</feature>
<dbReference type="Pfam" id="PF13855">
    <property type="entry name" value="LRR_8"/>
    <property type="match status" value="7"/>
</dbReference>
<keyword evidence="2 6" id="KW-0732">Signal</keyword>
<gene>
    <name evidence="7" type="ORF">PYX00_008535</name>
</gene>
<comment type="caution">
    <text evidence="7">The sequence shown here is derived from an EMBL/GenBank/DDBJ whole genome shotgun (WGS) entry which is preliminary data.</text>
</comment>
<keyword evidence="3" id="KW-0677">Repeat</keyword>
<dbReference type="PRINTS" id="PR00019">
    <property type="entry name" value="LEURICHRPT"/>
</dbReference>
<sequence length="1347" mass="151816">MLRFLLIFLFLRGLNASLPCGEIHKDLSVPCRCDVLPTNLLDQGVGVIMDCDGVVFPGHLPALPHRAPIIGFSQRRSGHQTLSSQIFSRADLPIQKLDFSQNSLRRIADRLFTSVADTLEELNLSYNLLGDNLNPIFATSEFHGLSNLKVLDLTGNQIRGLEEGILRGCLNLQELRLDRNMFTEIPSQSLNGPRALSSLSLTENRIKVIKQDAFDAQKNLRRILLSRNDLTSIEGGTFAGLNKLREISLSYNRFARFNSDVFAGVENLEHLDLSQNFFTEFPYIALKSIPHLKHLNLSSNLIKSLGNSRLDSFMYLESLDFSRNNIASIQPGTFLGLKRLRRLGLSVNSLRTIEDDAFEGLDNLEYLSLDDNNILLIPASALGRLPKLIYLDLSYNRISALSRDILRSITGKLIYFSLARNVIRELPSGTFQDFKHLRRLELSGNLISKVDGEVFMGLEDSLEYLTLSQNRLTSLSGPPLALPKLTTLDLSENRLTDLSRTAFALLPNLRYLNLSNNPKLEIIPGVVFHGSLLLTTIDVSNCGLRNIPSELFLHSINLRTLKMSGNQIETISEIMTRNLRNLTYLDLSNNRISNLRAGSLAYSPNLRTLLLNGNQLNAFKGEYFKIGKGDYKNFTNLEVLNIADNELNYLFPSSFKIHPRLKVIIASNNKFSYFPAELIANLQFLETIDLSNNQLKAIEDMDFSRLPRLRTLILNDNDIESVSESAFHNSTQLQVLDLSRNKINRIGERTFEGLLRIESLNLHDNALQDLPENIFDRSKLQMLENINLSMNKFVTPPLKSLQRQFFFLTSVDLSHNQIEDISPEDVTMVNIKKLDLSFNPLTTQSINNVLGEPKTVRELNLAGVNVQEIGHLEMPFLHKLNISHNNISQIDAKVFERCTLLDTLDLSNNKIRDLSDVMIWDNVKSLRFLDISGNLMDEILAGHFDNITSLRVLNIHNLKYVMKIEKNAFKPLTNLRELRAFNYPRLGYSDIHGILQYLPNLETLDIELKDAVVTSEELSNVMHPRLRYLGLRGKQITTISTGAFAGLKSPRIDLKLVNTSVTSLPQGLFFPLPRSSEISFDVSHSEISSLSPQFLNMFEDHRKHLTLNGLDENPIVCDCKAKVLKQWAMNNMIEIVCHNGDMMGRSLKDVPTEELSCDTKKTTEATTTTTTTTPRPTPIITKTFRKSTTEPEVIWSLATPNKKLGHKPPKIITSPNSSSLNNDDMLIIGIVGGVVTFIIILVIIICIIRLRMSNNQYQNGPVNTPVPYPAPNPCVYPVKPGPPSLYVTPSYATLPPKIMTPSVEASSLKHYPTLRPPSQLQSYYQSSAQSQSAYYIPYTPDEKIEYR</sequence>
<dbReference type="GO" id="GO:0031012">
    <property type="term" value="C:extracellular matrix"/>
    <property type="evidence" value="ECO:0007669"/>
    <property type="project" value="TreeGrafter"/>
</dbReference>
<keyword evidence="5" id="KW-1133">Transmembrane helix</keyword>
<organism evidence="7">
    <name type="scientific">Menopon gallinae</name>
    <name type="common">poultry shaft louse</name>
    <dbReference type="NCBI Taxonomy" id="328185"/>
    <lineage>
        <taxon>Eukaryota</taxon>
        <taxon>Metazoa</taxon>
        <taxon>Ecdysozoa</taxon>
        <taxon>Arthropoda</taxon>
        <taxon>Hexapoda</taxon>
        <taxon>Insecta</taxon>
        <taxon>Pterygota</taxon>
        <taxon>Neoptera</taxon>
        <taxon>Paraneoptera</taxon>
        <taxon>Psocodea</taxon>
        <taxon>Troctomorpha</taxon>
        <taxon>Phthiraptera</taxon>
        <taxon>Amblycera</taxon>
        <taxon>Menoponidae</taxon>
        <taxon>Menopon</taxon>
    </lineage>
</organism>
<dbReference type="Gene3D" id="3.80.10.10">
    <property type="entry name" value="Ribonuclease Inhibitor"/>
    <property type="match status" value="8"/>
</dbReference>
<protein>
    <recommendedName>
        <fullName evidence="8">Chaoptin</fullName>
    </recommendedName>
</protein>
<name>A0AAW2HND4_9NEOP</name>
<dbReference type="PANTHER" id="PTHR24373">
    <property type="entry name" value="SLIT RELATED LEUCINE-RICH REPEAT NEURONAL PROTEIN"/>
    <property type="match status" value="1"/>
</dbReference>
<dbReference type="Pfam" id="PF13516">
    <property type="entry name" value="LRR_6"/>
    <property type="match status" value="1"/>
</dbReference>
<evidence type="ECO:0000256" key="2">
    <source>
        <dbReference type="ARBA" id="ARBA00022729"/>
    </source>
</evidence>
<evidence type="ECO:0000313" key="7">
    <source>
        <dbReference type="EMBL" id="KAL0271439.1"/>
    </source>
</evidence>
<accession>A0AAW2HND4</accession>
<proteinExistence type="predicted"/>
<dbReference type="SUPFAM" id="SSF52058">
    <property type="entry name" value="L domain-like"/>
    <property type="match status" value="4"/>
</dbReference>
<dbReference type="InterPro" id="IPR001611">
    <property type="entry name" value="Leu-rich_rpt"/>
</dbReference>
<dbReference type="SMART" id="SM00365">
    <property type="entry name" value="LRR_SD22"/>
    <property type="match status" value="12"/>
</dbReference>
<feature type="chain" id="PRO_5043766542" description="Chaoptin" evidence="6">
    <location>
        <begin position="17"/>
        <end position="1347"/>
    </location>
</feature>
<evidence type="ECO:0000256" key="3">
    <source>
        <dbReference type="ARBA" id="ARBA00022737"/>
    </source>
</evidence>
<keyword evidence="5" id="KW-0472">Membrane</keyword>
<dbReference type="InterPro" id="IPR050328">
    <property type="entry name" value="Dev_Immune_Receptor"/>
</dbReference>
<evidence type="ECO:0000256" key="1">
    <source>
        <dbReference type="ARBA" id="ARBA00022614"/>
    </source>
</evidence>
<keyword evidence="5" id="KW-0812">Transmembrane</keyword>
<evidence type="ECO:0000256" key="6">
    <source>
        <dbReference type="SAM" id="SignalP"/>
    </source>
</evidence>
<reference evidence="7" key="1">
    <citation type="journal article" date="2024" name="Gigascience">
        <title>Chromosome-level genome of the poultry shaft louse Menopon gallinae provides insight into the host-switching and adaptive evolution of parasitic lice.</title>
        <authorList>
            <person name="Xu Y."/>
            <person name="Ma L."/>
            <person name="Liu S."/>
            <person name="Liang Y."/>
            <person name="Liu Q."/>
            <person name="He Z."/>
            <person name="Tian L."/>
            <person name="Duan Y."/>
            <person name="Cai W."/>
            <person name="Li H."/>
            <person name="Song F."/>
        </authorList>
    </citation>
    <scope>NUCLEOTIDE SEQUENCE</scope>
    <source>
        <strain evidence="7">Cailab_2023a</strain>
    </source>
</reference>
<dbReference type="SMART" id="SM00369">
    <property type="entry name" value="LRR_TYP"/>
    <property type="match status" value="29"/>
</dbReference>
<evidence type="ECO:0008006" key="8">
    <source>
        <dbReference type="Google" id="ProtNLM"/>
    </source>
</evidence>
<feature type="signal peptide" evidence="6">
    <location>
        <begin position="1"/>
        <end position="16"/>
    </location>
</feature>
<keyword evidence="1" id="KW-0433">Leucine-rich repeat</keyword>
<dbReference type="InterPro" id="IPR003591">
    <property type="entry name" value="Leu-rich_rpt_typical-subtyp"/>
</dbReference>
<feature type="region of interest" description="Disordered" evidence="4">
    <location>
        <begin position="1158"/>
        <end position="1179"/>
    </location>
</feature>
<dbReference type="SMART" id="SM00364">
    <property type="entry name" value="LRR_BAC"/>
    <property type="match status" value="13"/>
</dbReference>
<dbReference type="InterPro" id="IPR032675">
    <property type="entry name" value="LRR_dom_sf"/>
</dbReference>
<evidence type="ECO:0000256" key="4">
    <source>
        <dbReference type="SAM" id="MobiDB-lite"/>
    </source>
</evidence>
<dbReference type="PANTHER" id="PTHR24373:SF370">
    <property type="entry name" value="FISH-LIPS, ISOFORM E"/>
    <property type="match status" value="1"/>
</dbReference>
<evidence type="ECO:0000256" key="5">
    <source>
        <dbReference type="SAM" id="Phobius"/>
    </source>
</evidence>
<dbReference type="GO" id="GO:0005615">
    <property type="term" value="C:extracellular space"/>
    <property type="evidence" value="ECO:0007669"/>
    <property type="project" value="TreeGrafter"/>
</dbReference>
<dbReference type="EMBL" id="JARGDH010000004">
    <property type="protein sequence ID" value="KAL0271439.1"/>
    <property type="molecule type" value="Genomic_DNA"/>
</dbReference>